<keyword evidence="5 7" id="KW-0027">Amidation</keyword>
<sequence length="80" mass="8963">MGIKRALWWMVVCVVVLRVSSQHWSHGLNPGGKRAVMLESVEEIPRSSGYLCDYVAVSPRNKPFRLKDLLTPVGGRKIGE</sequence>
<evidence type="ECO:0000256" key="5">
    <source>
        <dbReference type="ARBA" id="ARBA00022815"/>
    </source>
</evidence>
<dbReference type="GO" id="GO:0005179">
    <property type="term" value="F:hormone activity"/>
    <property type="evidence" value="ECO:0007669"/>
    <property type="project" value="UniProtKB-KW"/>
</dbReference>
<feature type="signal peptide" evidence="8">
    <location>
        <begin position="1"/>
        <end position="21"/>
    </location>
</feature>
<dbReference type="InterPro" id="IPR002012">
    <property type="entry name" value="GnRH"/>
</dbReference>
<evidence type="ECO:0000256" key="7">
    <source>
        <dbReference type="RuleBase" id="RU000635"/>
    </source>
</evidence>
<dbReference type="EMBL" id="KM258877">
    <property type="protein sequence ID" value="AIU98448.1"/>
    <property type="molecule type" value="mRNA"/>
</dbReference>
<dbReference type="GO" id="GO:0005576">
    <property type="term" value="C:extracellular region"/>
    <property type="evidence" value="ECO:0007669"/>
    <property type="project" value="UniProtKB-SubCell"/>
</dbReference>
<comment type="function">
    <text evidence="7">Stimulates the secretion of gonadotropins.</text>
</comment>
<proteinExistence type="evidence at transcript level"/>
<evidence type="ECO:0000256" key="1">
    <source>
        <dbReference type="ARBA" id="ARBA00004613"/>
    </source>
</evidence>
<protein>
    <recommendedName>
        <fullName evidence="7">Progonadoliberin</fullName>
    </recommendedName>
    <component>
        <recommendedName>
            <fullName evidence="7">Gonadoliberin</fullName>
        </recommendedName>
        <alternativeName>
            <fullName evidence="7">Gonadotropin-releasing hormone</fullName>
            <shortName evidence="7">GnRH</shortName>
        </alternativeName>
        <alternativeName>
            <fullName evidence="7">Luliberin</fullName>
        </alternativeName>
        <alternativeName>
            <fullName evidence="7">Luteinizing hormone-releasing hormone</fullName>
            <shortName evidence="7">LH-RH</shortName>
        </alternativeName>
    </component>
    <component>
        <recommendedName>
            <fullName evidence="7">GnRH-associated peptide</fullName>
        </recommendedName>
        <alternativeName>
            <fullName evidence="7">GnRH-associated peptide</fullName>
        </alternativeName>
    </component>
</protein>
<organism evidence="9">
    <name type="scientific">Clarias batrachus</name>
    <name type="common">Walking catfish</name>
    <name type="synonym">Silurus batrachus</name>
    <dbReference type="NCBI Taxonomy" id="59899"/>
    <lineage>
        <taxon>Eukaryota</taxon>
        <taxon>Metazoa</taxon>
        <taxon>Chordata</taxon>
        <taxon>Craniata</taxon>
        <taxon>Vertebrata</taxon>
        <taxon>Euteleostomi</taxon>
        <taxon>Actinopterygii</taxon>
        <taxon>Neopterygii</taxon>
        <taxon>Teleostei</taxon>
        <taxon>Ostariophysi</taxon>
        <taxon>Siluriformes</taxon>
        <taxon>Clariidae</taxon>
        <taxon>Clarias</taxon>
    </lineage>
</organism>
<accession>A0A0A0R9C5</accession>
<comment type="subcellular location">
    <subcellularLocation>
        <location evidence="1 7">Secreted</location>
    </subcellularLocation>
</comment>
<keyword evidence="6" id="KW-0873">Pyrrolidone carboxylic acid</keyword>
<evidence type="ECO:0000256" key="4">
    <source>
        <dbReference type="ARBA" id="ARBA00022702"/>
    </source>
</evidence>
<keyword evidence="8" id="KW-0732">Signal</keyword>
<evidence type="ECO:0000256" key="6">
    <source>
        <dbReference type="ARBA" id="ARBA00023283"/>
    </source>
</evidence>
<keyword evidence="3" id="KW-0964">Secreted</keyword>
<name>A0A0A0R9C5_CLABA</name>
<dbReference type="Pfam" id="PF00446">
    <property type="entry name" value="GnRH"/>
    <property type="match status" value="1"/>
</dbReference>
<comment type="similarity">
    <text evidence="2 7">Belongs to the GnRH family.</text>
</comment>
<evidence type="ECO:0000256" key="8">
    <source>
        <dbReference type="SAM" id="SignalP"/>
    </source>
</evidence>
<dbReference type="PROSITE" id="PS00473">
    <property type="entry name" value="GNRH"/>
    <property type="match status" value="1"/>
</dbReference>
<evidence type="ECO:0000313" key="9">
    <source>
        <dbReference type="EMBL" id="AIU98448.1"/>
    </source>
</evidence>
<dbReference type="AlphaFoldDB" id="A0A0A0R9C5"/>
<reference evidence="9" key="1">
    <citation type="submission" date="2014-07" db="EMBL/GenBank/DDBJ databases">
        <authorList>
            <person name="Divakar A."/>
            <person name="Reang D."/>
            <person name="Gireesh-Babu P."/>
            <person name="Pavan-Kumar A."/>
            <person name="Chaturvedi C.S."/>
            <person name="Chaudhari A."/>
        </authorList>
    </citation>
    <scope>NUCLEOTIDE SEQUENCE</scope>
    <source>
        <tissue evidence="9">Testis</tissue>
    </source>
</reference>
<evidence type="ECO:0000256" key="2">
    <source>
        <dbReference type="ARBA" id="ARBA00010968"/>
    </source>
</evidence>
<keyword evidence="4 7" id="KW-0372">Hormone</keyword>
<feature type="chain" id="PRO_5001976477" description="Progonadoliberin" evidence="8">
    <location>
        <begin position="22"/>
        <end position="80"/>
    </location>
</feature>
<evidence type="ECO:0000256" key="3">
    <source>
        <dbReference type="ARBA" id="ARBA00022525"/>
    </source>
</evidence>